<dbReference type="EMBL" id="VSSQ01029861">
    <property type="protein sequence ID" value="MPM80160.1"/>
    <property type="molecule type" value="Genomic_DNA"/>
</dbReference>
<proteinExistence type="predicted"/>
<sequence length="209" mass="23036">MNHAAEPLARNLHLLRKLRAGGNVNSVVLRLQRFHRYILAHFRVQVDVHAGLLDELNFMLQDALGQPVFGDAEGENAARHGLGLEHVHLVADLDEVVPAGQARSARADDGDAFAVAGEHNVLGIRRFVPVGIVRDKPLEFADGNRFIQRSSAALRFAGMRADAPADRRERVFLANQVVSVDKASHGDQLQIPRHVDIGRTRVLAGRDEH</sequence>
<comment type="caution">
    <text evidence="1">The sequence shown here is derived from an EMBL/GenBank/DDBJ whole genome shotgun (WGS) entry which is preliminary data.</text>
</comment>
<protein>
    <submittedName>
        <fullName evidence="1">Uncharacterized protein</fullName>
    </submittedName>
</protein>
<gene>
    <name evidence="1" type="ORF">SDC9_127207</name>
</gene>
<organism evidence="1">
    <name type="scientific">bioreactor metagenome</name>
    <dbReference type="NCBI Taxonomy" id="1076179"/>
    <lineage>
        <taxon>unclassified sequences</taxon>
        <taxon>metagenomes</taxon>
        <taxon>ecological metagenomes</taxon>
    </lineage>
</organism>
<name>A0A645CSP9_9ZZZZ</name>
<dbReference type="AlphaFoldDB" id="A0A645CSP9"/>
<evidence type="ECO:0000313" key="1">
    <source>
        <dbReference type="EMBL" id="MPM80160.1"/>
    </source>
</evidence>
<reference evidence="1" key="1">
    <citation type="submission" date="2019-08" db="EMBL/GenBank/DDBJ databases">
        <authorList>
            <person name="Kucharzyk K."/>
            <person name="Murdoch R.W."/>
            <person name="Higgins S."/>
            <person name="Loffler F."/>
        </authorList>
    </citation>
    <scope>NUCLEOTIDE SEQUENCE</scope>
</reference>
<accession>A0A645CSP9</accession>